<name>A0A4R5K6L5_9BACL</name>
<gene>
    <name evidence="3" type="ORF">E1757_34645</name>
</gene>
<dbReference type="Pfam" id="PF23189">
    <property type="entry name" value="UPF0261_C"/>
    <property type="match status" value="1"/>
</dbReference>
<evidence type="ECO:0000259" key="1">
    <source>
        <dbReference type="Pfam" id="PF06792"/>
    </source>
</evidence>
<dbReference type="AlphaFoldDB" id="A0A4R5K6L5"/>
<sequence length="408" mass="43318">MTKTIALLGALDTKGNEYAYVKSRIEAKGHNTLLIDVGVLDPPTLNADIHRETVAEAAGVPLAQLVANRDRGEAVAAMGLGAERLLSRLYAEGTIDGVLSLGGTGGTSVACQAMRALPIGFPKVMVSTVASSDVSSYVGVKDIVMIPSIVDISGINKISRTVLSQAAGAICGMVEEELPPIEDKPLIVTSMFGNTTKVVEAAKSIIEAAGYEVLVFHCTGSGGRTMESLIEAGMIEGVLDITTTEWADELVGGVFTAGSKRLEAAALGGIPAIVVPGCLDMVNFGVPETVPDKFKGRRFYQHNPNVTLMRTDMEENSRLGEIIAEKLNQSKAPVSVLLPIRGLSVIGEEDGAFSWPEADRALFHSLKLNLRPDIAVIELDCPINELQFAERCAEELLSNIAKKNFLNS</sequence>
<protein>
    <submittedName>
        <fullName evidence="3">UPF0261 family protein</fullName>
    </submittedName>
</protein>
<dbReference type="InterPro" id="IPR056778">
    <property type="entry name" value="UPF0261_C"/>
</dbReference>
<feature type="domain" description="UPF0261" evidence="1">
    <location>
        <begin position="3"/>
        <end position="177"/>
    </location>
</feature>
<dbReference type="PANTHER" id="PTHR31862">
    <property type="entry name" value="UPF0261 DOMAIN PROTEIN (AFU_ORTHOLOGUE AFUA_1G10120)"/>
    <property type="match status" value="1"/>
</dbReference>
<dbReference type="EMBL" id="SMRT01000036">
    <property type="protein sequence ID" value="TDF89745.1"/>
    <property type="molecule type" value="Genomic_DNA"/>
</dbReference>
<dbReference type="InterPro" id="IPR044122">
    <property type="entry name" value="UPF0261_N"/>
</dbReference>
<feature type="domain" description="UPF0261" evidence="2">
    <location>
        <begin position="184"/>
        <end position="398"/>
    </location>
</feature>
<comment type="caution">
    <text evidence="3">The sequence shown here is derived from an EMBL/GenBank/DDBJ whole genome shotgun (WGS) entry which is preliminary data.</text>
</comment>
<evidence type="ECO:0000259" key="2">
    <source>
        <dbReference type="Pfam" id="PF23189"/>
    </source>
</evidence>
<evidence type="ECO:0000313" key="3">
    <source>
        <dbReference type="EMBL" id="TDF89745.1"/>
    </source>
</evidence>
<accession>A0A4R5K6L5</accession>
<keyword evidence="4" id="KW-1185">Reference proteome</keyword>
<dbReference type="Gene3D" id="3.40.50.12020">
    <property type="entry name" value="Uncharacterised protein family UPF0261, NN domain"/>
    <property type="match status" value="1"/>
</dbReference>
<evidence type="ECO:0000313" key="4">
    <source>
        <dbReference type="Proteomes" id="UP000295636"/>
    </source>
</evidence>
<dbReference type="PANTHER" id="PTHR31862:SF1">
    <property type="entry name" value="UPF0261 DOMAIN PROTEIN (AFU_ORTHOLOGUE AFUA_1G10120)"/>
    <property type="match status" value="1"/>
</dbReference>
<dbReference type="OrthoDB" id="9776369at2"/>
<dbReference type="Proteomes" id="UP000295636">
    <property type="component" value="Unassembled WGS sequence"/>
</dbReference>
<proteinExistence type="predicted"/>
<dbReference type="Gene3D" id="3.40.50.12030">
    <property type="entry name" value="Uncharacterised protein family UPF0261, NC domain"/>
    <property type="match status" value="1"/>
</dbReference>
<dbReference type="InterPro" id="IPR051353">
    <property type="entry name" value="Tobamovirus_resist_UPF0261"/>
</dbReference>
<organism evidence="3 4">
    <name type="scientific">Paenibacillus piri</name>
    <dbReference type="NCBI Taxonomy" id="2547395"/>
    <lineage>
        <taxon>Bacteria</taxon>
        <taxon>Bacillati</taxon>
        <taxon>Bacillota</taxon>
        <taxon>Bacilli</taxon>
        <taxon>Bacillales</taxon>
        <taxon>Paenibacillaceae</taxon>
        <taxon>Paenibacillus</taxon>
    </lineage>
</organism>
<dbReference type="InterPro" id="IPR008322">
    <property type="entry name" value="UPF0261"/>
</dbReference>
<dbReference type="NCBIfam" id="NF002674">
    <property type="entry name" value="PRK02399.1-2"/>
    <property type="match status" value="1"/>
</dbReference>
<dbReference type="PIRSF" id="PIRSF033271">
    <property type="entry name" value="UCP033271"/>
    <property type="match status" value="1"/>
</dbReference>
<reference evidence="3 4" key="1">
    <citation type="submission" date="2019-03" db="EMBL/GenBank/DDBJ databases">
        <title>This is whole genome sequence of Paenibacillus sp MS74 strain.</title>
        <authorList>
            <person name="Trinh H.N."/>
        </authorList>
    </citation>
    <scope>NUCLEOTIDE SEQUENCE [LARGE SCALE GENOMIC DNA]</scope>
    <source>
        <strain evidence="3 4">MS74</strain>
    </source>
</reference>
<dbReference type="Pfam" id="PF06792">
    <property type="entry name" value="UPF0261"/>
    <property type="match status" value="1"/>
</dbReference>
<dbReference type="CDD" id="cd15488">
    <property type="entry name" value="Tm-1-like"/>
    <property type="match status" value="1"/>
</dbReference>